<dbReference type="HAMAP" id="MF_01092">
    <property type="entry name" value="ZapD"/>
    <property type="match status" value="1"/>
</dbReference>
<dbReference type="Gene3D" id="1.10.3900.10">
    <property type="entry name" value="YacF-like"/>
    <property type="match status" value="1"/>
</dbReference>
<evidence type="ECO:0000256" key="3">
    <source>
        <dbReference type="ARBA" id="ARBA00023210"/>
    </source>
</evidence>
<dbReference type="GO" id="GO:0032153">
    <property type="term" value="C:cell division site"/>
    <property type="evidence" value="ECO:0007669"/>
    <property type="project" value="TreeGrafter"/>
</dbReference>
<dbReference type="PATRIC" id="fig|28229.3.peg.3123"/>
<organism evidence="6 7">
    <name type="scientific">Colwellia psychrerythraea</name>
    <name type="common">Vibrio psychroerythus</name>
    <dbReference type="NCBI Taxonomy" id="28229"/>
    <lineage>
        <taxon>Bacteria</taxon>
        <taxon>Pseudomonadati</taxon>
        <taxon>Pseudomonadota</taxon>
        <taxon>Gammaproteobacteria</taxon>
        <taxon>Alteromonadales</taxon>
        <taxon>Colwelliaceae</taxon>
        <taxon>Colwellia</taxon>
    </lineage>
</organism>
<keyword evidence="3 5" id="KW-0717">Septation</keyword>
<dbReference type="AlphaFoldDB" id="A0A099KMU7"/>
<protein>
    <recommendedName>
        <fullName evidence="5">Cell division protein ZapD</fullName>
    </recommendedName>
    <alternativeName>
        <fullName evidence="5">Z ring-associated protein D</fullName>
    </alternativeName>
</protein>
<dbReference type="GO" id="GO:0043093">
    <property type="term" value="P:FtsZ-dependent cytokinesis"/>
    <property type="evidence" value="ECO:0007669"/>
    <property type="project" value="UniProtKB-UniRule"/>
</dbReference>
<reference evidence="6 7" key="1">
    <citation type="submission" date="2014-08" db="EMBL/GenBank/DDBJ databases">
        <title>Genomic and Phenotypic Diversity of Colwellia psychrerythraea strains from Disparate Marine Basins.</title>
        <authorList>
            <person name="Techtmann S.M."/>
            <person name="Stelling S.C."/>
            <person name="Utturkar S.M."/>
            <person name="Alshibli N."/>
            <person name="Harris A."/>
            <person name="Brown S.D."/>
            <person name="Hazen T.C."/>
        </authorList>
    </citation>
    <scope>NUCLEOTIDE SEQUENCE [LARGE SCALE GENOMIC DNA]</scope>
    <source>
        <strain evidence="6 7">GAB14E</strain>
    </source>
</reference>
<keyword evidence="2 5" id="KW-0132">Cell division</keyword>
<proteinExistence type="inferred from homology"/>
<dbReference type="InterPro" id="IPR009777">
    <property type="entry name" value="ZapD"/>
</dbReference>
<evidence type="ECO:0000313" key="6">
    <source>
        <dbReference type="EMBL" id="KGJ91242.1"/>
    </source>
</evidence>
<keyword evidence="1 5" id="KW-0963">Cytoplasm</keyword>
<dbReference type="PANTHER" id="PTHR39455">
    <property type="entry name" value="CELL DIVISION PROTEIN ZAPD"/>
    <property type="match status" value="1"/>
</dbReference>
<evidence type="ECO:0000313" key="7">
    <source>
        <dbReference type="Proteomes" id="UP000029868"/>
    </source>
</evidence>
<dbReference type="Gene3D" id="2.60.440.10">
    <property type="entry name" value="YacF-like domains"/>
    <property type="match status" value="1"/>
</dbReference>
<evidence type="ECO:0000256" key="4">
    <source>
        <dbReference type="ARBA" id="ARBA00023306"/>
    </source>
</evidence>
<comment type="subcellular location">
    <subcellularLocation>
        <location evidence="5">Cytoplasm</location>
    </subcellularLocation>
    <text evidence="5">Localizes to mid-cell in an FtsZ-dependent manner.</text>
</comment>
<dbReference type="InterPro" id="IPR027462">
    <property type="entry name" value="ZapD_C"/>
</dbReference>
<dbReference type="RefSeq" id="WP_033083097.1">
    <property type="nucleotide sequence ID" value="NZ_JQEC01000042.1"/>
</dbReference>
<accession>A0A099KMU7</accession>
<name>A0A099KMU7_COLPS</name>
<dbReference type="GO" id="GO:0005737">
    <property type="term" value="C:cytoplasm"/>
    <property type="evidence" value="ECO:0007669"/>
    <property type="project" value="UniProtKB-SubCell"/>
</dbReference>
<dbReference type="OrthoDB" id="5294622at2"/>
<comment type="function">
    <text evidence="5">Cell division factor that enhances FtsZ-ring assembly. Directly interacts with FtsZ and promotes bundling of FtsZ protofilaments, with a reduction in FtsZ GTPase activity.</text>
</comment>
<dbReference type="EMBL" id="JQEC01000042">
    <property type="protein sequence ID" value="KGJ91242.1"/>
    <property type="molecule type" value="Genomic_DNA"/>
</dbReference>
<keyword evidence="4 5" id="KW-0131">Cell cycle</keyword>
<dbReference type="Proteomes" id="UP000029868">
    <property type="component" value="Unassembled WGS sequence"/>
</dbReference>
<dbReference type="InterPro" id="IPR036268">
    <property type="entry name" value="ZapD_sf"/>
</dbReference>
<comment type="subunit">
    <text evidence="5">Interacts with FtsZ.</text>
</comment>
<dbReference type="GO" id="GO:0000917">
    <property type="term" value="P:division septum assembly"/>
    <property type="evidence" value="ECO:0007669"/>
    <property type="project" value="UniProtKB-KW"/>
</dbReference>
<dbReference type="Pfam" id="PF07072">
    <property type="entry name" value="ZapD"/>
    <property type="match status" value="1"/>
</dbReference>
<comment type="caution">
    <text evidence="6">The sequence shown here is derived from an EMBL/GenBank/DDBJ whole genome shotgun (WGS) entry which is preliminary data.</text>
</comment>
<evidence type="ECO:0000256" key="5">
    <source>
        <dbReference type="HAMAP-Rule" id="MF_01092"/>
    </source>
</evidence>
<comment type="similarity">
    <text evidence="5">Belongs to the ZapD family.</text>
</comment>
<dbReference type="SUPFAM" id="SSF160950">
    <property type="entry name" value="YacF-like"/>
    <property type="match status" value="1"/>
</dbReference>
<dbReference type="PANTHER" id="PTHR39455:SF1">
    <property type="entry name" value="CELL DIVISION PROTEIN ZAPD"/>
    <property type="match status" value="1"/>
</dbReference>
<evidence type="ECO:0000256" key="2">
    <source>
        <dbReference type="ARBA" id="ARBA00022618"/>
    </source>
</evidence>
<evidence type="ECO:0000256" key="1">
    <source>
        <dbReference type="ARBA" id="ARBA00022490"/>
    </source>
</evidence>
<dbReference type="NCBIfam" id="NF003655">
    <property type="entry name" value="PRK05287.1-3"/>
    <property type="match status" value="1"/>
</dbReference>
<sequence length="250" mass="28940">MSTVLYEHPLNERIRNYLKLEQLFAQAFTCLSSDLSIKTSHQVFFNALFSILDTLERNDVRGDLIKDLEKLEQNLVVWSKVPDVDTSALEKNLAETVKLVSHLRIPRPTWGQLKEDKLLSCLKQRFAIQGGSSSFDLPQLHFWLHQDESKTKQEIQQWLNLLSDISSALAIILKFIRLRAEFENIEVDSGFYQDNGEGLLLLRIQLAQGAKYYPTISGNKFRYSIRFMLPCQHTGRRYANQTTVFQLARC</sequence>
<gene>
    <name evidence="5" type="primary">zapD</name>
    <name evidence="6" type="ORF">GAB14E_3394</name>
</gene>